<protein>
    <submittedName>
        <fullName evidence="2">Uncharacterized protein</fullName>
    </submittedName>
</protein>
<evidence type="ECO:0000256" key="1">
    <source>
        <dbReference type="SAM" id="MobiDB-lite"/>
    </source>
</evidence>
<keyword evidence="3" id="KW-1185">Reference proteome</keyword>
<gene>
    <name evidence="2" type="ORF">H7C18_13325</name>
</gene>
<accession>A0A7X0SL14</accession>
<dbReference type="AlphaFoldDB" id="A0A7X0SL14"/>
<evidence type="ECO:0000313" key="2">
    <source>
        <dbReference type="EMBL" id="MBB6731896.1"/>
    </source>
</evidence>
<name>A0A7X0SL14_9BACL</name>
<dbReference type="Proteomes" id="UP000564644">
    <property type="component" value="Unassembled WGS sequence"/>
</dbReference>
<reference evidence="2 3" key="1">
    <citation type="submission" date="2020-08" db="EMBL/GenBank/DDBJ databases">
        <title>Cohnella phylogeny.</title>
        <authorList>
            <person name="Dunlap C."/>
        </authorList>
    </citation>
    <scope>NUCLEOTIDE SEQUENCE [LARGE SCALE GENOMIC DNA]</scope>
    <source>
        <strain evidence="2 3">CBP 2801</strain>
    </source>
</reference>
<dbReference type="EMBL" id="JACJVO010000016">
    <property type="protein sequence ID" value="MBB6731896.1"/>
    <property type="molecule type" value="Genomic_DNA"/>
</dbReference>
<organism evidence="2 3">
    <name type="scientific">Cohnella zeiphila</name>
    <dbReference type="NCBI Taxonomy" id="2761120"/>
    <lineage>
        <taxon>Bacteria</taxon>
        <taxon>Bacillati</taxon>
        <taxon>Bacillota</taxon>
        <taxon>Bacilli</taxon>
        <taxon>Bacillales</taxon>
        <taxon>Paenibacillaceae</taxon>
        <taxon>Cohnella</taxon>
    </lineage>
</organism>
<sequence length="69" mass="8084">MKEDWTFQHQHDNHAPIPMPKYKDGDRIIWEGEEVTIHGSGRPTSSKSIAYDIKEYPHMFVWENEITGA</sequence>
<dbReference type="RefSeq" id="WP_185129569.1">
    <property type="nucleotide sequence ID" value="NZ_JACJVO010000016.1"/>
</dbReference>
<feature type="region of interest" description="Disordered" evidence="1">
    <location>
        <begin position="1"/>
        <end position="22"/>
    </location>
</feature>
<evidence type="ECO:0000313" key="3">
    <source>
        <dbReference type="Proteomes" id="UP000564644"/>
    </source>
</evidence>
<feature type="compositionally biased region" description="Basic and acidic residues" evidence="1">
    <location>
        <begin position="1"/>
        <end position="14"/>
    </location>
</feature>
<proteinExistence type="predicted"/>
<comment type="caution">
    <text evidence="2">The sequence shown here is derived from an EMBL/GenBank/DDBJ whole genome shotgun (WGS) entry which is preliminary data.</text>
</comment>